<evidence type="ECO:0000313" key="1">
    <source>
        <dbReference type="EMBL" id="KAA2376551.1"/>
    </source>
</evidence>
<dbReference type="Proteomes" id="UP000322940">
    <property type="component" value="Unassembled WGS sequence"/>
</dbReference>
<accession>A0A5B3GSL7</accession>
<dbReference type="AlphaFoldDB" id="A0A5B3GSL7"/>
<sequence>MSVLLTKYNSIGLSASEPITITYQLNKRCKNLPEKVSLAYFVKALDMQEQYKAVAERAKQAKQFKEEFRGFAF</sequence>
<proteinExistence type="predicted"/>
<protein>
    <submittedName>
        <fullName evidence="1">Uncharacterized protein</fullName>
    </submittedName>
</protein>
<dbReference type="EMBL" id="VVXH01000015">
    <property type="protein sequence ID" value="KAA2376551.1"/>
    <property type="molecule type" value="Genomic_DNA"/>
</dbReference>
<reference evidence="1 2" key="1">
    <citation type="journal article" date="2019" name="Nat. Med.">
        <title>A library of human gut bacterial isolates paired with longitudinal multiomics data enables mechanistic microbiome research.</title>
        <authorList>
            <person name="Poyet M."/>
            <person name="Groussin M."/>
            <person name="Gibbons S.M."/>
            <person name="Avila-Pacheco J."/>
            <person name="Jiang X."/>
            <person name="Kearney S.M."/>
            <person name="Perrotta A.R."/>
            <person name="Berdy B."/>
            <person name="Zhao S."/>
            <person name="Lieberman T.D."/>
            <person name="Swanson P.K."/>
            <person name="Smith M."/>
            <person name="Roesemann S."/>
            <person name="Alexander J.E."/>
            <person name="Rich S.A."/>
            <person name="Livny J."/>
            <person name="Vlamakis H."/>
            <person name="Clish C."/>
            <person name="Bullock K."/>
            <person name="Deik A."/>
            <person name="Scott J."/>
            <person name="Pierce K.A."/>
            <person name="Xavier R.J."/>
            <person name="Alm E.J."/>
        </authorList>
    </citation>
    <scope>NUCLEOTIDE SEQUENCE [LARGE SCALE GENOMIC DNA]</scope>
    <source>
        <strain evidence="1 2">BIOML-A266</strain>
    </source>
</reference>
<name>A0A5B3GSL7_9BACT</name>
<comment type="caution">
    <text evidence="1">The sequence shown here is derived from an EMBL/GenBank/DDBJ whole genome shotgun (WGS) entry which is preliminary data.</text>
</comment>
<evidence type="ECO:0000313" key="2">
    <source>
        <dbReference type="Proteomes" id="UP000322940"/>
    </source>
</evidence>
<gene>
    <name evidence="1" type="ORF">F2Y10_13155</name>
</gene>
<organism evidence="1 2">
    <name type="scientific">Alistipes onderdonkii</name>
    <dbReference type="NCBI Taxonomy" id="328813"/>
    <lineage>
        <taxon>Bacteria</taxon>
        <taxon>Pseudomonadati</taxon>
        <taxon>Bacteroidota</taxon>
        <taxon>Bacteroidia</taxon>
        <taxon>Bacteroidales</taxon>
        <taxon>Rikenellaceae</taxon>
        <taxon>Alistipes</taxon>
    </lineage>
</organism>